<feature type="domain" description="LarA-like N-terminal" evidence="1">
    <location>
        <begin position="29"/>
        <end position="193"/>
    </location>
</feature>
<name>A0A021VUT5_9CELL</name>
<dbReference type="Pfam" id="PF09861">
    <property type="entry name" value="Lar_N"/>
    <property type="match status" value="1"/>
</dbReference>
<evidence type="ECO:0000313" key="3">
    <source>
        <dbReference type="Proteomes" id="UP000019753"/>
    </source>
</evidence>
<organism evidence="2 3">
    <name type="scientific">Actinotalea ferrariae CF5-4</name>
    <dbReference type="NCBI Taxonomy" id="948458"/>
    <lineage>
        <taxon>Bacteria</taxon>
        <taxon>Bacillati</taxon>
        <taxon>Actinomycetota</taxon>
        <taxon>Actinomycetes</taxon>
        <taxon>Micrococcales</taxon>
        <taxon>Cellulomonadaceae</taxon>
        <taxon>Actinotalea</taxon>
    </lineage>
</organism>
<dbReference type="GO" id="GO:0050043">
    <property type="term" value="F:lactate racemase activity"/>
    <property type="evidence" value="ECO:0007669"/>
    <property type="project" value="InterPro"/>
</dbReference>
<evidence type="ECO:0000259" key="1">
    <source>
        <dbReference type="Pfam" id="PF09861"/>
    </source>
</evidence>
<gene>
    <name evidence="2" type="ORF">N866_00730</name>
</gene>
<proteinExistence type="predicted"/>
<reference evidence="2 3" key="1">
    <citation type="submission" date="2014-01" db="EMBL/GenBank/DDBJ databases">
        <title>Actinotalea ferrariae CF5-4.</title>
        <authorList>
            <person name="Chen F."/>
            <person name="Li Y."/>
            <person name="Wang G."/>
        </authorList>
    </citation>
    <scope>NUCLEOTIDE SEQUENCE [LARGE SCALE GENOMIC DNA]</scope>
    <source>
        <strain evidence="2 3">CF5-4</strain>
    </source>
</reference>
<dbReference type="InterPro" id="IPR018657">
    <property type="entry name" value="LarA-like_N"/>
</dbReference>
<comment type="caution">
    <text evidence="2">The sequence shown here is derived from an EMBL/GenBank/DDBJ whole genome shotgun (WGS) entry which is preliminary data.</text>
</comment>
<protein>
    <recommendedName>
        <fullName evidence="1">LarA-like N-terminal domain-containing protein</fullName>
    </recommendedName>
</protein>
<evidence type="ECO:0000313" key="2">
    <source>
        <dbReference type="EMBL" id="EYR64954.1"/>
    </source>
</evidence>
<dbReference type="InterPro" id="IPR048068">
    <property type="entry name" value="LarA-like"/>
</dbReference>
<dbReference type="Gene3D" id="3.40.50.11440">
    <property type="match status" value="1"/>
</dbReference>
<dbReference type="Gene3D" id="3.90.226.30">
    <property type="match status" value="1"/>
</dbReference>
<accession>A0A021VUT5</accession>
<dbReference type="PANTHER" id="PTHR33171">
    <property type="entry name" value="LAR_N DOMAIN-CONTAINING PROTEIN"/>
    <property type="match status" value="1"/>
</dbReference>
<dbReference type="EMBL" id="AXCW01000010">
    <property type="protein sequence ID" value="EYR64954.1"/>
    <property type="molecule type" value="Genomic_DNA"/>
</dbReference>
<dbReference type="PANTHER" id="PTHR33171:SF17">
    <property type="entry name" value="LARA-LIKE N-TERMINAL DOMAIN-CONTAINING PROTEIN"/>
    <property type="match status" value="1"/>
</dbReference>
<keyword evidence="3" id="KW-1185">Reference proteome</keyword>
<dbReference type="Proteomes" id="UP000019753">
    <property type="component" value="Unassembled WGS sequence"/>
</dbReference>
<dbReference type="OrthoDB" id="9770545at2"/>
<dbReference type="InterPro" id="IPR043166">
    <property type="entry name" value="LarA-like_C"/>
</dbReference>
<dbReference type="RefSeq" id="WP_034221913.1">
    <property type="nucleotide sequence ID" value="NZ_AXCW01000010.1"/>
</dbReference>
<sequence>MNAPSPAAVVGGPAVVLDDAAVRSFVEEQLAGVPLDGRSLCVVVPDGTRSCPLPFLLRTLHAAVRDRVTRLTVLVALGTHQAMSDADLARHLGYAEGALEDTYPGMQVLNHEWWDEDTFVSVGTIAAERLGELSEGRLVRPVDVRINRAVVEHDATLIVGPVFPHEVVGFSGGNKYLFPGISAKDVINVSHWLGALISSVEIIGTRGITPVRALIDEAASLVPGDRYALCLVVRSGSGELHAAAFGRPEQAWAAAADVSAETHVRYLDAPVRRVLSLVPEKYEDMWTGAKGFYKVEPVVADGGQVVLYAPHITEISVMHPEIARIGYHCRDYFVKQWDRFKDTPWGDLAHSTHLRGAGTYDHEHGERCRVTVTLATGIPEDVVRSVNLDYLDPAEVDAEAWAQDPGTLVVPQAGEVLHRLRTQPAP</sequence>
<dbReference type="AlphaFoldDB" id="A0A021VUT5"/>